<sequence length="105" mass="11970">MIAGEGEGQRGKAFHLPVDRRMIIEGTEGLERNFDDCLLLTMIAATKTIPANNIYSLSSSSSSFHHHHHHSIIIIIIIPSLSSIIRHHHYHCHYYFITVLLFILL</sequence>
<accession>A0A3P7E6A2</accession>
<proteinExistence type="predicted"/>
<dbReference type="Proteomes" id="UP000270924">
    <property type="component" value="Unassembled WGS sequence"/>
</dbReference>
<organism evidence="1 2">
    <name type="scientific">Wuchereria bancrofti</name>
    <dbReference type="NCBI Taxonomy" id="6293"/>
    <lineage>
        <taxon>Eukaryota</taxon>
        <taxon>Metazoa</taxon>
        <taxon>Ecdysozoa</taxon>
        <taxon>Nematoda</taxon>
        <taxon>Chromadorea</taxon>
        <taxon>Rhabditida</taxon>
        <taxon>Spirurina</taxon>
        <taxon>Spiruromorpha</taxon>
        <taxon>Filarioidea</taxon>
        <taxon>Onchocercidae</taxon>
        <taxon>Wuchereria</taxon>
    </lineage>
</organism>
<evidence type="ECO:0000313" key="1">
    <source>
        <dbReference type="EMBL" id="VDM17981.1"/>
    </source>
</evidence>
<name>A0A3P7E6A2_WUCBA</name>
<keyword evidence="2" id="KW-1185">Reference proteome</keyword>
<dbReference type="InParanoid" id="A0A3P7E6A2"/>
<dbReference type="AlphaFoldDB" id="A0A3P7E6A2"/>
<gene>
    <name evidence="1" type="ORF">WBA_LOCUS9938</name>
</gene>
<protein>
    <submittedName>
        <fullName evidence="1">Uncharacterized protein</fullName>
    </submittedName>
</protein>
<dbReference type="EMBL" id="UYWW01010622">
    <property type="protein sequence ID" value="VDM17981.1"/>
    <property type="molecule type" value="Genomic_DNA"/>
</dbReference>
<evidence type="ECO:0000313" key="2">
    <source>
        <dbReference type="Proteomes" id="UP000270924"/>
    </source>
</evidence>
<reference evidence="1 2" key="1">
    <citation type="submission" date="2018-11" db="EMBL/GenBank/DDBJ databases">
        <authorList>
            <consortium name="Pathogen Informatics"/>
        </authorList>
    </citation>
    <scope>NUCLEOTIDE SEQUENCE [LARGE SCALE GENOMIC DNA]</scope>
</reference>